<reference evidence="1 2" key="1">
    <citation type="journal article" date="2004" name="Nature">
        <title>Genome evolution in yeasts.</title>
        <authorList>
            <consortium name="Genolevures"/>
            <person name="Dujon B."/>
            <person name="Sherman D."/>
            <person name="Fischer G."/>
            <person name="Durrens P."/>
            <person name="Casaregola S."/>
            <person name="Lafontaine I."/>
            <person name="de Montigny J."/>
            <person name="Marck C."/>
            <person name="Neuveglise C."/>
            <person name="Talla E."/>
            <person name="Goffard N."/>
            <person name="Frangeul L."/>
            <person name="Aigle M."/>
            <person name="Anthouard V."/>
            <person name="Babour A."/>
            <person name="Barbe V."/>
            <person name="Barnay S."/>
            <person name="Blanchin S."/>
            <person name="Beckerich J.M."/>
            <person name="Beyne E."/>
            <person name="Bleykasten C."/>
            <person name="Boisrame A."/>
            <person name="Boyer J."/>
            <person name="Cattolico L."/>
            <person name="Confanioleri F."/>
            <person name="de Daruvar A."/>
            <person name="Despons L."/>
            <person name="Fabre E."/>
            <person name="Fairhead C."/>
            <person name="Ferry-Dumazet H."/>
            <person name="Groppi A."/>
            <person name="Hantraye F."/>
            <person name="Hennequin C."/>
            <person name="Jauniaux N."/>
            <person name="Joyet P."/>
            <person name="Kachouri R."/>
            <person name="Kerrest A."/>
            <person name="Koszul R."/>
            <person name="Lemaire M."/>
            <person name="Lesur I."/>
            <person name="Ma L."/>
            <person name="Muller H."/>
            <person name="Nicaud J.M."/>
            <person name="Nikolski M."/>
            <person name="Oztas S."/>
            <person name="Ozier-Kalogeropoulos O."/>
            <person name="Pellenz S."/>
            <person name="Potier S."/>
            <person name="Richard G.F."/>
            <person name="Straub M.L."/>
            <person name="Suleau A."/>
            <person name="Swennene D."/>
            <person name="Tekaia F."/>
            <person name="Wesolowski-Louvel M."/>
            <person name="Westhof E."/>
            <person name="Wirth B."/>
            <person name="Zeniou-Meyer M."/>
            <person name="Zivanovic I."/>
            <person name="Bolotin-Fukuhara M."/>
            <person name="Thierry A."/>
            <person name="Bouchier C."/>
            <person name="Caudron B."/>
            <person name="Scarpelli C."/>
            <person name="Gaillardin C."/>
            <person name="Weissenbach J."/>
            <person name="Wincker P."/>
            <person name="Souciet J.L."/>
        </authorList>
    </citation>
    <scope>NUCLEOTIDE SEQUENCE [LARGE SCALE GENOMIC DNA]</scope>
    <source>
        <strain evidence="2">ATCC 36239 / CBS 767 / BCRC 21394 / JCM 1990 / NBRC 0083 / IGC 2968</strain>
    </source>
</reference>
<dbReference type="HOGENOM" id="CLU_2638028_0_0_1"/>
<dbReference type="VEuPathDB" id="FungiDB:DEHA2F03916g"/>
<dbReference type="EMBL" id="CR382138">
    <property type="protein sequence ID" value="CAG88852.1"/>
    <property type="molecule type" value="Genomic_DNA"/>
</dbReference>
<dbReference type="GeneID" id="2903187"/>
<name>Q6BMN5_DEBHA</name>
<dbReference type="AlphaFoldDB" id="Q6BMN5"/>
<dbReference type="Proteomes" id="UP000000599">
    <property type="component" value="Chromosome F"/>
</dbReference>
<protein>
    <submittedName>
        <fullName evidence="1">DEHA2F03916p</fullName>
    </submittedName>
</protein>
<gene>
    <name evidence="1" type="ordered locus">DEHA2F03916g</name>
</gene>
<dbReference type="KEGG" id="dha:DEHA2F03916g"/>
<keyword evidence="2" id="KW-1185">Reference proteome</keyword>
<evidence type="ECO:0000313" key="2">
    <source>
        <dbReference type="Proteomes" id="UP000000599"/>
    </source>
</evidence>
<sequence>MQCLHISLVICTSLRINTLLHYVREYMEPKSAILKFPNTLCSLKRDFLSPKQIVGFQALARFSMTKHIDHFYFMVFM</sequence>
<organism evidence="1 2">
    <name type="scientific">Debaryomyces hansenii (strain ATCC 36239 / CBS 767 / BCRC 21394 / JCM 1990 / NBRC 0083 / IGC 2968)</name>
    <name type="common">Yeast</name>
    <name type="synonym">Torulaspora hansenii</name>
    <dbReference type="NCBI Taxonomy" id="284592"/>
    <lineage>
        <taxon>Eukaryota</taxon>
        <taxon>Fungi</taxon>
        <taxon>Dikarya</taxon>
        <taxon>Ascomycota</taxon>
        <taxon>Saccharomycotina</taxon>
        <taxon>Pichiomycetes</taxon>
        <taxon>Debaryomycetaceae</taxon>
        <taxon>Debaryomyces</taxon>
    </lineage>
</organism>
<proteinExistence type="predicted"/>
<evidence type="ECO:0000313" key="1">
    <source>
        <dbReference type="EMBL" id="CAG88852.1"/>
    </source>
</evidence>
<dbReference type="InParanoid" id="Q6BMN5"/>
<dbReference type="RefSeq" id="XP_460536.1">
    <property type="nucleotide sequence ID" value="XM_460536.1"/>
</dbReference>
<accession>Q6BMN5</accession>